<proteinExistence type="predicted"/>
<comment type="caution">
    <text evidence="1">The sequence shown here is derived from an EMBL/GenBank/DDBJ whole genome shotgun (WGS) entry which is preliminary data.</text>
</comment>
<keyword evidence="2" id="KW-1185">Reference proteome</keyword>
<evidence type="ECO:0000313" key="2">
    <source>
        <dbReference type="Proteomes" id="UP001148629"/>
    </source>
</evidence>
<evidence type="ECO:0000313" key="1">
    <source>
        <dbReference type="EMBL" id="KAJ3547402.1"/>
    </source>
</evidence>
<protein>
    <submittedName>
        <fullName evidence="1">Uncharacterized protein</fullName>
    </submittedName>
</protein>
<accession>A0ACC1SVK4</accession>
<sequence>MSKEGQPSILITGCSKGGAGNALALEFASKGYRVFATARSQKTLSNLKDKGIETLVLDVTSSESIGALKDEITSRTGGHLDVLFNNAGTLYEAPAVEADPVRVRALFETNVFGLMDMVSAFTSLLVASVASNRSRSKTPTIVNVASVLARLPNPFSSAYNASKAAVASYSDTLRLELQPLGVKVVTLYMGEVSTPLMATENINFGAHSLYRDVEEAVKARTTTHLEKTMQPAEFARQVVASVIHGKDAFMWKGSNAFVVWLLNAVGPRKVFDSVMLKNAGLHTAEAKSNVYKLGQKWVGKAA</sequence>
<dbReference type="Proteomes" id="UP001148629">
    <property type="component" value="Unassembled WGS sequence"/>
</dbReference>
<name>A0ACC1SVK4_9HYPO</name>
<organism evidence="1 2">
    <name type="scientific">Fusarium decemcellulare</name>
    <dbReference type="NCBI Taxonomy" id="57161"/>
    <lineage>
        <taxon>Eukaryota</taxon>
        <taxon>Fungi</taxon>
        <taxon>Dikarya</taxon>
        <taxon>Ascomycota</taxon>
        <taxon>Pezizomycotina</taxon>
        <taxon>Sordariomycetes</taxon>
        <taxon>Hypocreomycetidae</taxon>
        <taxon>Hypocreales</taxon>
        <taxon>Nectriaceae</taxon>
        <taxon>Fusarium</taxon>
        <taxon>Fusarium decemcellulare species complex</taxon>
    </lineage>
</organism>
<dbReference type="EMBL" id="JANRMS010000080">
    <property type="protein sequence ID" value="KAJ3547402.1"/>
    <property type="molecule type" value="Genomic_DNA"/>
</dbReference>
<reference evidence="1" key="1">
    <citation type="submission" date="2022-08" db="EMBL/GenBank/DDBJ databases">
        <title>Genome Sequence of Fusarium decemcellulare.</title>
        <authorList>
            <person name="Buettner E."/>
        </authorList>
    </citation>
    <scope>NUCLEOTIDE SEQUENCE</scope>
    <source>
        <strain evidence="1">Babe19</strain>
    </source>
</reference>
<gene>
    <name evidence="1" type="ORF">NM208_g1535</name>
</gene>